<feature type="region of interest" description="Disordered" evidence="1">
    <location>
        <begin position="17"/>
        <end position="36"/>
    </location>
</feature>
<feature type="compositionally biased region" description="Gly residues" evidence="1">
    <location>
        <begin position="22"/>
        <end position="31"/>
    </location>
</feature>
<dbReference type="RefSeq" id="WP_222962411.1">
    <property type="nucleotide sequence ID" value="NZ_JAINZZ010000010.1"/>
</dbReference>
<keyword evidence="2" id="KW-0732">Signal</keyword>
<proteinExistence type="predicted"/>
<evidence type="ECO:0000256" key="2">
    <source>
        <dbReference type="SAM" id="SignalP"/>
    </source>
</evidence>
<feature type="chain" id="PRO_5045837065" evidence="2">
    <location>
        <begin position="19"/>
        <end position="68"/>
    </location>
</feature>
<keyword evidence="4" id="KW-1185">Reference proteome</keyword>
<organism evidence="3 4">
    <name type="scientific">Actinacidiphila acidipaludis</name>
    <dbReference type="NCBI Taxonomy" id="2873382"/>
    <lineage>
        <taxon>Bacteria</taxon>
        <taxon>Bacillati</taxon>
        <taxon>Actinomycetota</taxon>
        <taxon>Actinomycetes</taxon>
        <taxon>Kitasatosporales</taxon>
        <taxon>Streptomycetaceae</taxon>
        <taxon>Actinacidiphila</taxon>
    </lineage>
</organism>
<evidence type="ECO:0000313" key="4">
    <source>
        <dbReference type="Proteomes" id="UP000778578"/>
    </source>
</evidence>
<feature type="signal peptide" evidence="2">
    <location>
        <begin position="1"/>
        <end position="18"/>
    </location>
</feature>
<gene>
    <name evidence="3" type="ORF">K7862_11590</name>
</gene>
<protein>
    <submittedName>
        <fullName evidence="3">Uncharacterized protein</fullName>
    </submittedName>
</protein>
<sequence>MAVGTAAALLVAGQAASAAPAGGPGGSGGSGQPFLKPLRTVSTIASTVPGDGDVNPYGTVVIDKSPAE</sequence>
<dbReference type="EMBL" id="JAINZZ010000010">
    <property type="protein sequence ID" value="MBY8878270.1"/>
    <property type="molecule type" value="Genomic_DNA"/>
</dbReference>
<accession>A0ABS7Q535</accession>
<name>A0ABS7Q535_9ACTN</name>
<reference evidence="3 4" key="1">
    <citation type="submission" date="2021-08" db="EMBL/GenBank/DDBJ databases">
        <title>WGS of actinomycetes from Thailand.</title>
        <authorList>
            <person name="Thawai C."/>
        </authorList>
    </citation>
    <scope>NUCLEOTIDE SEQUENCE [LARGE SCALE GENOMIC DNA]</scope>
    <source>
        <strain evidence="3 4">PLK6-54</strain>
    </source>
</reference>
<dbReference type="Proteomes" id="UP000778578">
    <property type="component" value="Unassembled WGS sequence"/>
</dbReference>
<comment type="caution">
    <text evidence="3">The sequence shown here is derived from an EMBL/GenBank/DDBJ whole genome shotgun (WGS) entry which is preliminary data.</text>
</comment>
<evidence type="ECO:0000313" key="3">
    <source>
        <dbReference type="EMBL" id="MBY8878270.1"/>
    </source>
</evidence>
<evidence type="ECO:0000256" key="1">
    <source>
        <dbReference type="SAM" id="MobiDB-lite"/>
    </source>
</evidence>